<dbReference type="OrthoDB" id="9780162at2"/>
<feature type="transmembrane region" description="Helical" evidence="9">
    <location>
        <begin position="402"/>
        <end position="425"/>
    </location>
</feature>
<keyword evidence="4" id="KW-1003">Cell membrane</keyword>
<keyword evidence="5 9" id="KW-0812">Transmembrane</keyword>
<dbReference type="EMBL" id="ATAY01000023">
    <property type="protein sequence ID" value="EPR12854.1"/>
    <property type="molecule type" value="Genomic_DNA"/>
</dbReference>
<feature type="transmembrane region" description="Helical" evidence="9">
    <location>
        <begin position="128"/>
        <end position="149"/>
    </location>
</feature>
<dbReference type="InterPro" id="IPR004841">
    <property type="entry name" value="AA-permease/SLC12A_dom"/>
</dbReference>
<dbReference type="RefSeq" id="WP_020814963.1">
    <property type="nucleotide sequence ID" value="NZ_ATAY01000023.1"/>
</dbReference>
<dbReference type="PIRSF" id="PIRSF006060">
    <property type="entry name" value="AA_transporter"/>
    <property type="match status" value="1"/>
</dbReference>
<dbReference type="AlphaFoldDB" id="U4R3D6"/>
<dbReference type="PANTHER" id="PTHR43495">
    <property type="entry name" value="GABA PERMEASE"/>
    <property type="match status" value="1"/>
</dbReference>
<dbReference type="Pfam" id="PF00324">
    <property type="entry name" value="AA_permease"/>
    <property type="match status" value="1"/>
</dbReference>
<proteinExistence type="inferred from homology"/>
<protein>
    <submittedName>
        <fullName evidence="11">Amino acid permease</fullName>
    </submittedName>
</protein>
<evidence type="ECO:0000256" key="3">
    <source>
        <dbReference type="ARBA" id="ARBA00022448"/>
    </source>
</evidence>
<keyword evidence="8 9" id="KW-0472">Membrane</keyword>
<evidence type="ECO:0000256" key="6">
    <source>
        <dbReference type="ARBA" id="ARBA00022970"/>
    </source>
</evidence>
<evidence type="ECO:0000256" key="8">
    <source>
        <dbReference type="ARBA" id="ARBA00023136"/>
    </source>
</evidence>
<comment type="similarity">
    <text evidence="2">Belongs to the amino acid-polyamine-organocation (APC) superfamily. Amino acid transporter (AAT) (TC 2.A.3.1) family.</text>
</comment>
<evidence type="ECO:0000256" key="5">
    <source>
        <dbReference type="ARBA" id="ARBA00022692"/>
    </source>
</evidence>
<feature type="transmembrane region" description="Helical" evidence="9">
    <location>
        <begin position="361"/>
        <end position="381"/>
    </location>
</feature>
<evidence type="ECO:0000256" key="1">
    <source>
        <dbReference type="ARBA" id="ARBA00004651"/>
    </source>
</evidence>
<gene>
    <name evidence="11" type="ORF">L323_06995</name>
</gene>
<keyword evidence="3" id="KW-0813">Transport</keyword>
<dbReference type="Gene3D" id="1.20.1740.10">
    <property type="entry name" value="Amino acid/polyamine transporter I"/>
    <property type="match status" value="1"/>
</dbReference>
<dbReference type="GO" id="GO:0055085">
    <property type="term" value="P:transmembrane transport"/>
    <property type="evidence" value="ECO:0007669"/>
    <property type="project" value="InterPro"/>
</dbReference>
<keyword evidence="6" id="KW-0029">Amino-acid transport</keyword>
<feature type="transmembrane region" description="Helical" evidence="9">
    <location>
        <begin position="336"/>
        <end position="355"/>
    </location>
</feature>
<feature type="transmembrane region" description="Helical" evidence="9">
    <location>
        <begin position="243"/>
        <end position="262"/>
    </location>
</feature>
<keyword evidence="7 9" id="KW-1133">Transmembrane helix</keyword>
<comment type="subcellular location">
    <subcellularLocation>
        <location evidence="1">Cell membrane</location>
        <topology evidence="1">Multi-pass membrane protein</topology>
    </subcellularLocation>
</comment>
<dbReference type="PATRIC" id="fig|1330534.3.peg.1398"/>
<evidence type="ECO:0000313" key="12">
    <source>
        <dbReference type="Proteomes" id="UP000016860"/>
    </source>
</evidence>
<evidence type="ECO:0000313" key="11">
    <source>
        <dbReference type="EMBL" id="EPR12854.1"/>
    </source>
</evidence>
<evidence type="ECO:0000256" key="7">
    <source>
        <dbReference type="ARBA" id="ARBA00022989"/>
    </source>
</evidence>
<accession>U4R3D6</accession>
<dbReference type="Proteomes" id="UP000016860">
    <property type="component" value="Unassembled WGS sequence"/>
</dbReference>
<dbReference type="PANTHER" id="PTHR43495:SF4">
    <property type="entry name" value="AROMATIC AMINO ACID TRANSPORT PROTEIN AROP"/>
    <property type="match status" value="1"/>
</dbReference>
<sequence>MSENSNEKHELKRGLKNRHIQMIALGGAIGTGLFYGSSTTIKQTGPSISLAYLIGGCIIFFIMRALGEMSVDNPVSGAFSHYAYENMGEFPGFLSGWNYWFNYIVVSMAELSVVGIYVNFWLPSIPTWLSSLAFLIIITLVNLISVKLYGEFEFWFAIVKVVAIIALIVLGILMIFTGIGNNGQATGFSNLWSHGGFFPHGVKGLLFSLVMVMFSFGGVELIGITAGEADDPAKSIPKAINQVVYRILIFYIGALGVMMTIFPWDKLGESGSPFVEIFSKIGIPAAAGILNAVVLTAAVSAYNSGLYSNGRMLHGLALQGNAPKALAKVSKNGTPVVGVLASSALTLVAVVLNYFMPGKVFSYLISIATIAGIINWTMIIITQLKFRKSKSAKEVDKLKFKMPLYPISSYISLAFMALVILLMAIMPDYRIAVIIGPIWILVLYIAFKLKKGSSKKVK</sequence>
<feature type="transmembrane region" description="Helical" evidence="9">
    <location>
        <begin position="100"/>
        <end position="122"/>
    </location>
</feature>
<reference evidence="11 12" key="1">
    <citation type="journal article" date="2013" name="Genome Announc.">
        <title>Draft Genome Sequence of the Cellulolytic Bacterium Clostridium papyrosolvens C7 (ATCC 700395).</title>
        <authorList>
            <person name="Zepeda V."/>
            <person name="Dassa B."/>
            <person name="Borovok I."/>
            <person name="Lamed R."/>
            <person name="Bayer E.A."/>
            <person name="Cate J.H."/>
        </authorList>
    </citation>
    <scope>NUCLEOTIDE SEQUENCE [LARGE SCALE GENOMIC DNA]</scope>
    <source>
        <strain evidence="11 12">C7</strain>
    </source>
</reference>
<feature type="transmembrane region" description="Helical" evidence="9">
    <location>
        <begin position="282"/>
        <end position="302"/>
    </location>
</feature>
<evidence type="ECO:0000256" key="4">
    <source>
        <dbReference type="ARBA" id="ARBA00022475"/>
    </source>
</evidence>
<feature type="transmembrane region" description="Helical" evidence="9">
    <location>
        <begin position="431"/>
        <end position="449"/>
    </location>
</feature>
<feature type="transmembrane region" description="Helical" evidence="9">
    <location>
        <begin position="200"/>
        <end position="222"/>
    </location>
</feature>
<feature type="transmembrane region" description="Helical" evidence="9">
    <location>
        <begin position="49"/>
        <end position="66"/>
    </location>
</feature>
<evidence type="ECO:0000256" key="2">
    <source>
        <dbReference type="ARBA" id="ARBA00008583"/>
    </source>
</evidence>
<dbReference type="STRING" id="1330534.L323_06995"/>
<evidence type="ECO:0000259" key="10">
    <source>
        <dbReference type="Pfam" id="PF00324"/>
    </source>
</evidence>
<dbReference type="GO" id="GO:0006865">
    <property type="term" value="P:amino acid transport"/>
    <property type="evidence" value="ECO:0007669"/>
    <property type="project" value="UniProtKB-KW"/>
</dbReference>
<feature type="transmembrane region" description="Helical" evidence="9">
    <location>
        <begin position="20"/>
        <end position="37"/>
    </location>
</feature>
<feature type="domain" description="Amino acid permease/ SLC12A" evidence="10">
    <location>
        <begin position="19"/>
        <end position="453"/>
    </location>
</feature>
<feature type="transmembrane region" description="Helical" evidence="9">
    <location>
        <begin position="161"/>
        <end position="180"/>
    </location>
</feature>
<name>U4R3D6_9FIRM</name>
<comment type="caution">
    <text evidence="11">The sequence shown here is derived from an EMBL/GenBank/DDBJ whole genome shotgun (WGS) entry which is preliminary data.</text>
</comment>
<evidence type="ECO:0000256" key="9">
    <source>
        <dbReference type="SAM" id="Phobius"/>
    </source>
</evidence>
<dbReference type="GO" id="GO:0005886">
    <property type="term" value="C:plasma membrane"/>
    <property type="evidence" value="ECO:0007669"/>
    <property type="project" value="UniProtKB-SubCell"/>
</dbReference>
<dbReference type="FunFam" id="1.20.1740.10:FF:000001">
    <property type="entry name" value="Amino acid permease"/>
    <property type="match status" value="1"/>
</dbReference>
<organism evidence="11 12">
    <name type="scientific">Ruminiclostridium papyrosolvens C7</name>
    <dbReference type="NCBI Taxonomy" id="1330534"/>
    <lineage>
        <taxon>Bacteria</taxon>
        <taxon>Bacillati</taxon>
        <taxon>Bacillota</taxon>
        <taxon>Clostridia</taxon>
        <taxon>Eubacteriales</taxon>
        <taxon>Oscillospiraceae</taxon>
        <taxon>Ruminiclostridium</taxon>
    </lineage>
</organism>